<dbReference type="BioCyc" id="ECAT999415-HMP:GTTI-838-MONOMER"/>
<evidence type="ECO:0000256" key="1">
    <source>
        <dbReference type="SAM" id="Phobius"/>
    </source>
</evidence>
<accession>M2NEY7</accession>
<dbReference type="InterPro" id="IPR058193">
    <property type="entry name" value="VanY/YodJ_core_dom"/>
</dbReference>
<dbReference type="EMBL" id="AGEJ01000013">
    <property type="protein sequence ID" value="EMD16773.1"/>
    <property type="molecule type" value="Genomic_DNA"/>
</dbReference>
<keyword evidence="1" id="KW-0812">Transmembrane</keyword>
<dbReference type="STRING" id="999415.HMPREF9943_00815"/>
<organism evidence="3 4">
    <name type="scientific">Eggerthia catenaformis OT 569 = DSM 20559</name>
    <dbReference type="NCBI Taxonomy" id="999415"/>
    <lineage>
        <taxon>Bacteria</taxon>
        <taxon>Bacillati</taxon>
        <taxon>Bacillota</taxon>
        <taxon>Erysipelotrichia</taxon>
        <taxon>Erysipelotrichales</taxon>
        <taxon>Coprobacillaceae</taxon>
        <taxon>Eggerthia</taxon>
    </lineage>
</organism>
<reference evidence="3 4" key="1">
    <citation type="submission" date="2013-02" db="EMBL/GenBank/DDBJ databases">
        <title>The Genome Sequence of Lactobacillus catenaformis F0143.</title>
        <authorList>
            <consortium name="The Broad Institute Genome Sequencing Platform"/>
            <person name="Earl A."/>
            <person name="Ward D."/>
            <person name="Feldgarden M."/>
            <person name="Gevers D."/>
            <person name="Izard J."/>
            <person name="Blanton J.M."/>
            <person name="Mathney J."/>
            <person name="Dewhirst F.E."/>
            <person name="Young S.K."/>
            <person name="Zeng Q."/>
            <person name="Gargeya S."/>
            <person name="Fitzgerald M."/>
            <person name="Haas B."/>
            <person name="Abouelleil A."/>
            <person name="Alvarado L."/>
            <person name="Arachchi H.M."/>
            <person name="Berlin A."/>
            <person name="Chapman S.B."/>
            <person name="Gearin G."/>
            <person name="Goldberg J."/>
            <person name="Griggs A."/>
            <person name="Gujja S."/>
            <person name="Hansen M."/>
            <person name="Heiman D."/>
            <person name="Howarth C."/>
            <person name="Larimer J."/>
            <person name="Lui A."/>
            <person name="MacDonald P.J.P."/>
            <person name="McCowen C."/>
            <person name="Montmayeur A."/>
            <person name="Murphy C."/>
            <person name="Neiman D."/>
            <person name="Pearson M."/>
            <person name="Priest M."/>
            <person name="Roberts A."/>
            <person name="Saif S."/>
            <person name="Shea T."/>
            <person name="Sisk P."/>
            <person name="Stolte C."/>
            <person name="Sykes S."/>
            <person name="Wortman J."/>
            <person name="Nusbaum C."/>
            <person name="Birren B."/>
        </authorList>
    </citation>
    <scope>NUCLEOTIDE SEQUENCE [LARGE SCALE GENOMIC DNA]</scope>
    <source>
        <strain evidence="3 4">OT 569</strain>
    </source>
</reference>
<dbReference type="InterPro" id="IPR009045">
    <property type="entry name" value="Zn_M74/Hedgehog-like"/>
</dbReference>
<feature type="domain" description="D-alanyl-D-alanine carboxypeptidase-like core" evidence="2">
    <location>
        <begin position="283"/>
        <end position="352"/>
    </location>
</feature>
<dbReference type="GO" id="GO:0006508">
    <property type="term" value="P:proteolysis"/>
    <property type="evidence" value="ECO:0007669"/>
    <property type="project" value="InterPro"/>
</dbReference>
<dbReference type="Proteomes" id="UP000011758">
    <property type="component" value="Unassembled WGS sequence"/>
</dbReference>
<feature type="transmembrane region" description="Helical" evidence="1">
    <location>
        <begin position="6"/>
        <end position="23"/>
    </location>
</feature>
<dbReference type="OrthoDB" id="9792074at2"/>
<dbReference type="GO" id="GO:0008233">
    <property type="term" value="F:peptidase activity"/>
    <property type="evidence" value="ECO:0007669"/>
    <property type="project" value="InterPro"/>
</dbReference>
<keyword evidence="1" id="KW-0472">Membrane</keyword>
<dbReference type="CDD" id="cd14852">
    <property type="entry name" value="LD-carboxypeptidase"/>
    <property type="match status" value="1"/>
</dbReference>
<comment type="caution">
    <text evidence="3">The sequence shown here is derived from an EMBL/GenBank/DDBJ whole genome shotgun (WGS) entry which is preliminary data.</text>
</comment>
<name>M2NEY7_9FIRM</name>
<protein>
    <recommendedName>
        <fullName evidence="2">D-alanyl-D-alanine carboxypeptidase-like core domain-containing protein</fullName>
    </recommendedName>
</protein>
<dbReference type="Gene3D" id="3.30.1380.10">
    <property type="match status" value="1"/>
</dbReference>
<dbReference type="eggNOG" id="COG1876">
    <property type="taxonomic scope" value="Bacteria"/>
</dbReference>
<keyword evidence="4" id="KW-1185">Reference proteome</keyword>
<evidence type="ECO:0000313" key="3">
    <source>
        <dbReference type="EMBL" id="EMD16773.1"/>
    </source>
</evidence>
<proteinExistence type="predicted"/>
<keyword evidence="1" id="KW-1133">Transmembrane helix</keyword>
<gene>
    <name evidence="3" type="ORF">HMPREF9943_00815</name>
</gene>
<dbReference type="PATRIC" id="fig|999415.3.peg.817"/>
<dbReference type="Pfam" id="PF02557">
    <property type="entry name" value="VanY"/>
    <property type="match status" value="1"/>
</dbReference>
<evidence type="ECO:0000259" key="2">
    <source>
        <dbReference type="Pfam" id="PF02557"/>
    </source>
</evidence>
<evidence type="ECO:0000313" key="4">
    <source>
        <dbReference type="Proteomes" id="UP000011758"/>
    </source>
</evidence>
<dbReference type="RefSeq" id="WP_004802294.1">
    <property type="nucleotide sequence ID" value="NZ_KB446647.1"/>
</dbReference>
<sequence>MKRWHLFLIVIIIFIATFYKINLNYDRFYRVNGINNDNRVIIEKYLSKEDQNFLVENQISITKLIDYMSVDHFNIRNYQYYNLLIDTKRYTNKNILISTGNALKEKLTKKTSSNAFALASSLINNNLEAGYLNDDSFNFDYLNIYIALKPLYSDLRYIEDTKQYVEELTDEKMNMKQIEDMLQTAVSDYNRGSLKTLIMNAGISRRIIHPSSVTAVVDETSYIGSYEPARLVLIENIHRMKYVMYLENNSYYALASLYKAMGNLSKTLVVRKAYISYNYLPASQQGHSEYQLGNTVEFTDSSYNYKDFSDSETSRWLEAHAHEYGYILRYPPNKASSTNKSHDAHVYRYVGKKAAKEIHDSQSTLNDYVLKKIED</sequence>
<dbReference type="SUPFAM" id="SSF55166">
    <property type="entry name" value="Hedgehog/DD-peptidase"/>
    <property type="match status" value="1"/>
</dbReference>
<dbReference type="InterPro" id="IPR003709">
    <property type="entry name" value="VanY-like_core_dom"/>
</dbReference>
<dbReference type="AlphaFoldDB" id="M2NEY7"/>